<reference evidence="4 5" key="1">
    <citation type="submission" date="2019-02" db="EMBL/GenBank/DDBJ databases">
        <title>Deep-cultivation of Planctomycetes and their phenomic and genomic characterization uncovers novel biology.</title>
        <authorList>
            <person name="Wiegand S."/>
            <person name="Jogler M."/>
            <person name="Boedeker C."/>
            <person name="Pinto D."/>
            <person name="Vollmers J."/>
            <person name="Rivas-Marin E."/>
            <person name="Kohn T."/>
            <person name="Peeters S.H."/>
            <person name="Heuer A."/>
            <person name="Rast P."/>
            <person name="Oberbeckmann S."/>
            <person name="Bunk B."/>
            <person name="Jeske O."/>
            <person name="Meyerdierks A."/>
            <person name="Storesund J.E."/>
            <person name="Kallscheuer N."/>
            <person name="Luecker S."/>
            <person name="Lage O.M."/>
            <person name="Pohl T."/>
            <person name="Merkel B.J."/>
            <person name="Hornburger P."/>
            <person name="Mueller R.-W."/>
            <person name="Bruemmer F."/>
            <person name="Labrenz M."/>
            <person name="Spormann A.M."/>
            <person name="Op den Camp H."/>
            <person name="Overmann J."/>
            <person name="Amann R."/>
            <person name="Jetten M.S.M."/>
            <person name="Mascher T."/>
            <person name="Medema M.H."/>
            <person name="Devos D.P."/>
            <person name="Kaster A.-K."/>
            <person name="Ovreas L."/>
            <person name="Rohde M."/>
            <person name="Galperin M.Y."/>
            <person name="Jogler C."/>
        </authorList>
    </citation>
    <scope>NUCLEOTIDE SEQUENCE [LARGE SCALE GENOMIC DNA]</scope>
    <source>
        <strain evidence="4 5">Pan153</strain>
    </source>
</reference>
<dbReference type="Pfam" id="PF07635">
    <property type="entry name" value="PSCyt1"/>
    <property type="match status" value="1"/>
</dbReference>
<dbReference type="AlphaFoldDB" id="A0A518FMP4"/>
<dbReference type="Proteomes" id="UP000320839">
    <property type="component" value="Chromosome"/>
</dbReference>
<dbReference type="EMBL" id="CP036317">
    <property type="protein sequence ID" value="QDV17590.1"/>
    <property type="molecule type" value="Genomic_DNA"/>
</dbReference>
<dbReference type="PANTHER" id="PTHR35889">
    <property type="entry name" value="CYCLOINULO-OLIGOSACCHARIDE FRUCTANOTRANSFERASE-RELATED"/>
    <property type="match status" value="1"/>
</dbReference>
<feature type="domain" description="Cytochrome C Planctomycete-type" evidence="3">
    <location>
        <begin position="318"/>
        <end position="375"/>
    </location>
</feature>
<dbReference type="InterPro" id="IPR022655">
    <property type="entry name" value="DUF1553"/>
</dbReference>
<name>A0A518FMP4_9PLAN</name>
<dbReference type="Pfam" id="PF07587">
    <property type="entry name" value="PSD1"/>
    <property type="match status" value="1"/>
</dbReference>
<proteinExistence type="predicted"/>
<dbReference type="Pfam" id="PF07583">
    <property type="entry name" value="PSCyt2"/>
    <property type="match status" value="1"/>
</dbReference>
<evidence type="ECO:0000259" key="2">
    <source>
        <dbReference type="Pfam" id="PF07587"/>
    </source>
</evidence>
<dbReference type="PANTHER" id="PTHR35889:SF3">
    <property type="entry name" value="F-BOX DOMAIN-CONTAINING PROTEIN"/>
    <property type="match status" value="1"/>
</dbReference>
<feature type="domain" description="DUF1553" evidence="2">
    <location>
        <begin position="763"/>
        <end position="997"/>
    </location>
</feature>
<gene>
    <name evidence="4" type="ORF">Pan153_22430</name>
</gene>
<accession>A0A518FMP4</accession>
<dbReference type="OrthoDB" id="127107at2"/>
<evidence type="ECO:0000313" key="4">
    <source>
        <dbReference type="EMBL" id="QDV17590.1"/>
    </source>
</evidence>
<dbReference type="InterPro" id="IPR011429">
    <property type="entry name" value="Cyt_c_Planctomycete-type"/>
</dbReference>
<evidence type="ECO:0000313" key="5">
    <source>
        <dbReference type="Proteomes" id="UP000320839"/>
    </source>
</evidence>
<organism evidence="4 5">
    <name type="scientific">Gimesia panareensis</name>
    <dbReference type="NCBI Taxonomy" id="2527978"/>
    <lineage>
        <taxon>Bacteria</taxon>
        <taxon>Pseudomonadati</taxon>
        <taxon>Planctomycetota</taxon>
        <taxon>Planctomycetia</taxon>
        <taxon>Planctomycetales</taxon>
        <taxon>Planctomycetaceae</taxon>
        <taxon>Gimesia</taxon>
    </lineage>
</organism>
<dbReference type="InterPro" id="IPR011444">
    <property type="entry name" value="DUF1549"/>
</dbReference>
<evidence type="ECO:0000259" key="1">
    <source>
        <dbReference type="Pfam" id="PF07583"/>
    </source>
</evidence>
<evidence type="ECO:0000259" key="3">
    <source>
        <dbReference type="Pfam" id="PF07635"/>
    </source>
</evidence>
<protein>
    <submittedName>
        <fullName evidence="4">Planctomycete cytochrome C</fullName>
    </submittedName>
</protein>
<sequence length="1031" mass="117060">MRIEGRMINRAQTSKRAGRHLIMALLVGGLLCCSARTFAGESPRLAHGLVNPQLDSVKRDQKGFGWNGGWVLSNRHPALFVDAKPKQASGSAIQHEALIQGSVERNNPLRRELKETYQDQELFLRFRFRYAADQKPRDEGEFFVFWLDRYEGSDKAVHANHTPNIGVHIASSGPQKGKVVFMVRIGSQKTAWSSVELERDRDYVVVGRLSKPEKSLRAGFTRFDLWVDPKPGDLEQPVASTVNPQSVNAVRWVGFATGLKTELEDRIYVSDLVLSRTWNDVLDLSPGQIPKLAGKKKTAWSKPVDFEKEIYPLLKSRCFNCHAGANPDSGYRLDVHEELLGFSTGETLIVPGDSEQSKLIELVSTQVAETRMPPIDAGAALKKEEIAKLRAWIDQGAKWDYALLPTPKTESDHWAFQPVNRPEIPQVKSSKPIRTAIDAFLARAWNKAGVTPAPEADKGTLIRRLYLDLTGLPPSAEEIEAFEFNTDPRAYEKLVERLLASPHYGERWARYWLDLTRWAESHGYQHDLPRPYAWRYRDYVIESFNADKPYNVFLREQLAGDELTPYADEHVIATGFLASARISGNNMDKAAQRNDVLVDIVNVTSSALLGLTLECAQCHNHKFDPLTQRDYYRLQGFFVNGQLGNLSLKGDGLPNPTEMNVWMPKGTYDFYQREAKKLISRKRFAHTKDPHTWGYYSPLTGQAEIERLPVVNRDPIPYSAEQLKQTNSQILIRGDVHKPGPEVGKGWPAVLGATTSGSDQLSRTALAEWLTDRKNPLVSRVWVNRLWQYHFGRGLVATPSDFGVQGEPPSHPELLDWLASELMEQGWSTKQIHREIVLSSAYRQRRSFNEANLKRDPENRLLWSWPRRRLEAEVIRDSILCATGELKQEVGGPSVPQEREEQNLRRTIYLFQRRSEMPSVMAMFDAPDSVTSCSRRQVSTVALQPLFMLNSQFMDRRAQVLAEKITKDVGEDHGRQVTQAFLRVLGRKPNAQERERSLVFFEGESTAEAAPRRLSMLCHALMNLNEFMYIP</sequence>
<feature type="domain" description="DUF1549" evidence="1">
    <location>
        <begin position="437"/>
        <end position="640"/>
    </location>
</feature>